<sequence>MREGGILAEGTQRPSRMRVYNIRRPMKKLSILAIVVLLGSLLAFADKKDEPQGASEVKFQVVKADNGKPVRNASVILHPVTKQGWQSKKGFELKTDSEGNTQLAVPYGKVRVQVIAPGFQTYGEDFVLTEPTREIVIKLERPKDQYTIYK</sequence>
<evidence type="ECO:0000313" key="2">
    <source>
        <dbReference type="Proteomes" id="UP000002432"/>
    </source>
</evidence>
<dbReference type="eggNOG" id="ENOG5032XB6">
    <property type="taxonomic scope" value="Bacteria"/>
</dbReference>
<dbReference type="SUPFAM" id="SSF49464">
    <property type="entry name" value="Carboxypeptidase regulatory domain-like"/>
    <property type="match status" value="1"/>
</dbReference>
<dbReference type="InterPro" id="IPR008969">
    <property type="entry name" value="CarboxyPept-like_regulatory"/>
</dbReference>
<accession>Q1ISP4</accession>
<dbReference type="HOGENOM" id="CLU_1738146_0_0_0"/>
<dbReference type="Proteomes" id="UP000002432">
    <property type="component" value="Chromosome"/>
</dbReference>
<dbReference type="STRING" id="204669.Acid345_1103"/>
<proteinExistence type="predicted"/>
<name>Q1ISP4_KORVE</name>
<evidence type="ECO:0008006" key="3">
    <source>
        <dbReference type="Google" id="ProtNLM"/>
    </source>
</evidence>
<protein>
    <recommendedName>
        <fullName evidence="3">Carboxypeptidase regulatory-like domain-containing protein</fullName>
    </recommendedName>
</protein>
<gene>
    <name evidence="1" type="ordered locus">Acid345_1103</name>
</gene>
<dbReference type="EMBL" id="CP000360">
    <property type="protein sequence ID" value="ABF40106.1"/>
    <property type="molecule type" value="Genomic_DNA"/>
</dbReference>
<organism evidence="1 2">
    <name type="scientific">Koribacter versatilis (strain Ellin345)</name>
    <dbReference type="NCBI Taxonomy" id="204669"/>
    <lineage>
        <taxon>Bacteria</taxon>
        <taxon>Pseudomonadati</taxon>
        <taxon>Acidobacteriota</taxon>
        <taxon>Terriglobia</taxon>
        <taxon>Terriglobales</taxon>
        <taxon>Candidatus Korobacteraceae</taxon>
        <taxon>Candidatus Korobacter</taxon>
    </lineage>
</organism>
<dbReference type="EnsemblBacteria" id="ABF40106">
    <property type="protein sequence ID" value="ABF40106"/>
    <property type="gene ID" value="Acid345_1103"/>
</dbReference>
<dbReference type="AlphaFoldDB" id="Q1ISP4"/>
<dbReference type="KEGG" id="aba:Acid345_1103"/>
<dbReference type="Gene3D" id="2.60.40.1120">
    <property type="entry name" value="Carboxypeptidase-like, regulatory domain"/>
    <property type="match status" value="1"/>
</dbReference>
<reference evidence="1 2" key="1">
    <citation type="journal article" date="2009" name="Appl. Environ. Microbiol.">
        <title>Three genomes from the phylum Acidobacteria provide insight into the lifestyles of these microorganisms in soils.</title>
        <authorList>
            <person name="Ward N.L."/>
            <person name="Challacombe J.F."/>
            <person name="Janssen P.H."/>
            <person name="Henrissat B."/>
            <person name="Coutinho P.M."/>
            <person name="Wu M."/>
            <person name="Xie G."/>
            <person name="Haft D.H."/>
            <person name="Sait M."/>
            <person name="Badger J."/>
            <person name="Barabote R.D."/>
            <person name="Bradley B."/>
            <person name="Brettin T.S."/>
            <person name="Brinkac L.M."/>
            <person name="Bruce D."/>
            <person name="Creasy T."/>
            <person name="Daugherty S.C."/>
            <person name="Davidsen T.M."/>
            <person name="DeBoy R.T."/>
            <person name="Detter J.C."/>
            <person name="Dodson R.J."/>
            <person name="Durkin A.S."/>
            <person name="Ganapathy A."/>
            <person name="Gwinn-Giglio M."/>
            <person name="Han C.S."/>
            <person name="Khouri H."/>
            <person name="Kiss H."/>
            <person name="Kothari S.P."/>
            <person name="Madupu R."/>
            <person name="Nelson K.E."/>
            <person name="Nelson W.C."/>
            <person name="Paulsen I."/>
            <person name="Penn K."/>
            <person name="Ren Q."/>
            <person name="Rosovitz M.J."/>
            <person name="Selengut J.D."/>
            <person name="Shrivastava S."/>
            <person name="Sullivan S.A."/>
            <person name="Tapia R."/>
            <person name="Thompson L.S."/>
            <person name="Watkins K.L."/>
            <person name="Yang Q."/>
            <person name="Yu C."/>
            <person name="Zafar N."/>
            <person name="Zhou L."/>
            <person name="Kuske C.R."/>
        </authorList>
    </citation>
    <scope>NUCLEOTIDE SEQUENCE [LARGE SCALE GENOMIC DNA]</scope>
    <source>
        <strain evidence="1 2">Ellin345</strain>
    </source>
</reference>
<keyword evidence="2" id="KW-1185">Reference proteome</keyword>
<evidence type="ECO:0000313" key="1">
    <source>
        <dbReference type="EMBL" id="ABF40106.1"/>
    </source>
</evidence>